<dbReference type="SUPFAM" id="SSF56219">
    <property type="entry name" value="DNase I-like"/>
    <property type="match status" value="1"/>
</dbReference>
<dbReference type="InterPro" id="IPR005135">
    <property type="entry name" value="Endo/exonuclease/phosphatase"/>
</dbReference>
<keyword evidence="2" id="KW-0732">Signal</keyword>
<feature type="region of interest" description="Disordered" evidence="1">
    <location>
        <begin position="251"/>
        <end position="276"/>
    </location>
</feature>
<dbReference type="AlphaFoldDB" id="F2RKR0"/>
<dbReference type="EMBL" id="FR845719">
    <property type="protein sequence ID" value="CCA55299.1"/>
    <property type="molecule type" value="Genomic_DNA"/>
</dbReference>
<dbReference type="eggNOG" id="COG3568">
    <property type="taxonomic scope" value="Bacteria"/>
</dbReference>
<dbReference type="PANTHER" id="PTHR14859">
    <property type="entry name" value="CALCOFLUOR WHITE HYPERSENSITIVE PROTEIN PRECURSOR"/>
    <property type="match status" value="1"/>
</dbReference>
<keyword evidence="4" id="KW-0540">Nuclease</keyword>
<reference evidence="4 5" key="1">
    <citation type="journal article" date="2011" name="BMC Genomics">
        <title>Genome-wide analysis of the role of GlnR in Streptomyces venezuelae provides new insights into global nitrogen regulation in actinomycetes.</title>
        <authorList>
            <person name="Pullan S.T."/>
            <person name="Bibb M.J."/>
            <person name="Merrick M."/>
        </authorList>
    </citation>
    <scope>NUCLEOTIDE SEQUENCE [LARGE SCALE GENOMIC DNA]</scope>
    <source>
        <strain evidence="5">ATCC 10712 / CBS 650.69 / DSM 40230 / JCM 4526 / NBRC 13096 / PD 04745</strain>
    </source>
</reference>
<dbReference type="PANTHER" id="PTHR14859:SF1">
    <property type="entry name" value="PGAP2-INTERACTING PROTEIN"/>
    <property type="match status" value="1"/>
</dbReference>
<dbReference type="Pfam" id="PF03372">
    <property type="entry name" value="Exo_endo_phos"/>
    <property type="match status" value="1"/>
</dbReference>
<feature type="chain" id="PRO_5003289222" evidence="2">
    <location>
        <begin position="27"/>
        <end position="321"/>
    </location>
</feature>
<evidence type="ECO:0000256" key="2">
    <source>
        <dbReference type="SAM" id="SignalP"/>
    </source>
</evidence>
<evidence type="ECO:0000313" key="4">
    <source>
        <dbReference type="EMBL" id="CCA55299.1"/>
    </source>
</evidence>
<keyword evidence="5" id="KW-1185">Reference proteome</keyword>
<dbReference type="HOGENOM" id="CLU_865794_0_0_11"/>
<dbReference type="Gene3D" id="3.60.10.10">
    <property type="entry name" value="Endonuclease/exonuclease/phosphatase"/>
    <property type="match status" value="1"/>
</dbReference>
<keyword evidence="4" id="KW-0255">Endonuclease</keyword>
<dbReference type="GO" id="GO:0006506">
    <property type="term" value="P:GPI anchor biosynthetic process"/>
    <property type="evidence" value="ECO:0007669"/>
    <property type="project" value="TreeGrafter"/>
</dbReference>
<keyword evidence="4" id="KW-0378">Hydrolase</keyword>
<accession>F2RKR0</accession>
<feature type="domain" description="Endonuclease/exonuclease/phosphatase" evidence="3">
    <location>
        <begin position="40"/>
        <end position="310"/>
    </location>
</feature>
<dbReference type="KEGG" id="sve:SVEN_2012"/>
<organism evidence="4 5">
    <name type="scientific">Streptomyces venezuelae (strain ATCC 10712 / CBS 650.69 / DSM 40230 / JCM 4526 / NBRC 13096 / PD 04745)</name>
    <dbReference type="NCBI Taxonomy" id="953739"/>
    <lineage>
        <taxon>Bacteria</taxon>
        <taxon>Bacillati</taxon>
        <taxon>Actinomycetota</taxon>
        <taxon>Actinomycetes</taxon>
        <taxon>Kitasatosporales</taxon>
        <taxon>Streptomycetaceae</taxon>
        <taxon>Streptomyces</taxon>
    </lineage>
</organism>
<name>F2RKR0_STRVP</name>
<dbReference type="GeneID" id="51862587"/>
<dbReference type="GO" id="GO:0004527">
    <property type="term" value="F:exonuclease activity"/>
    <property type="evidence" value="ECO:0007669"/>
    <property type="project" value="UniProtKB-KW"/>
</dbReference>
<keyword evidence="4" id="KW-0269">Exonuclease</keyword>
<dbReference type="STRING" id="953739.SVEN_2012"/>
<proteinExistence type="predicted"/>
<dbReference type="InterPro" id="IPR051916">
    <property type="entry name" value="GPI-anchor_lipid_remodeler"/>
</dbReference>
<evidence type="ECO:0000313" key="5">
    <source>
        <dbReference type="Proteomes" id="UP000006854"/>
    </source>
</evidence>
<dbReference type="InterPro" id="IPR036691">
    <property type="entry name" value="Endo/exonu/phosph_ase_sf"/>
</dbReference>
<dbReference type="OrthoDB" id="3789924at2"/>
<feature type="signal peptide" evidence="2">
    <location>
        <begin position="1"/>
        <end position="26"/>
    </location>
</feature>
<dbReference type="GO" id="GO:0004519">
    <property type="term" value="F:endonuclease activity"/>
    <property type="evidence" value="ECO:0007669"/>
    <property type="project" value="UniProtKB-KW"/>
</dbReference>
<dbReference type="GO" id="GO:0016020">
    <property type="term" value="C:membrane"/>
    <property type="evidence" value="ECO:0007669"/>
    <property type="project" value="GOC"/>
</dbReference>
<gene>
    <name evidence="4" type="ordered locus">SVEN_2012</name>
</gene>
<dbReference type="Proteomes" id="UP000006854">
    <property type="component" value="Chromosome"/>
</dbReference>
<dbReference type="RefSeq" id="WP_015033217.1">
    <property type="nucleotide sequence ID" value="NC_018750.1"/>
</dbReference>
<evidence type="ECO:0000256" key="1">
    <source>
        <dbReference type="SAM" id="MobiDB-lite"/>
    </source>
</evidence>
<sequence>MRASFRTLLAALFSIGLLLGAGPAQADVVTPQDAKPLRFISYNVCGASCPLPAETDAARAAWVSGLVAEIDAWDSDLIMLQELCYGQWTLIRDRLAQRTGEDSYDSVWGAALPSAAKCGQWNANDRRFGLAIFSKGKASFVDGTRSVTFLPEDPLNPTEDRILLCAQTALRGVAVRACNTHVDFNDTTTALQVPKVAELVDAARQGGEPAILAGDFNQVPEHADMNALYNHGGGSAGRFQEVDENDKEQFKGDGCPQTADRCRSGEPTASPTCSDHTKETSKIDYVFLSYEWFKTVQGDALPCPPGMSDHHLLRGAAAWER</sequence>
<evidence type="ECO:0000259" key="3">
    <source>
        <dbReference type="Pfam" id="PF03372"/>
    </source>
</evidence>
<dbReference type="PATRIC" id="fig|953739.5.peg.4168"/>
<protein>
    <submittedName>
        <fullName evidence="4">Endonuclease or exonuclease or phosphatase</fullName>
    </submittedName>
</protein>